<keyword evidence="1" id="KW-0040">ANK repeat</keyword>
<feature type="repeat" description="ANK" evidence="1">
    <location>
        <begin position="79"/>
        <end position="111"/>
    </location>
</feature>
<protein>
    <recommendedName>
        <fullName evidence="3">F-box domain-containing protein</fullName>
    </recommendedName>
</protein>
<evidence type="ECO:0000256" key="1">
    <source>
        <dbReference type="PROSITE-ProRule" id="PRU00023"/>
    </source>
</evidence>
<dbReference type="InterPro" id="IPR002110">
    <property type="entry name" value="Ankyrin_rpt"/>
</dbReference>
<dbReference type="SUPFAM" id="SSF81383">
    <property type="entry name" value="F-box domain"/>
    <property type="match status" value="1"/>
</dbReference>
<reference evidence="4" key="1">
    <citation type="journal article" date="2023" name="Mol. Phylogenet. Evol.">
        <title>Genome-scale phylogeny and comparative genomics of the fungal order Sordariales.</title>
        <authorList>
            <person name="Hensen N."/>
            <person name="Bonometti L."/>
            <person name="Westerberg I."/>
            <person name="Brannstrom I.O."/>
            <person name="Guillou S."/>
            <person name="Cros-Aarteil S."/>
            <person name="Calhoun S."/>
            <person name="Haridas S."/>
            <person name="Kuo A."/>
            <person name="Mondo S."/>
            <person name="Pangilinan J."/>
            <person name="Riley R."/>
            <person name="LaButti K."/>
            <person name="Andreopoulos B."/>
            <person name="Lipzen A."/>
            <person name="Chen C."/>
            <person name="Yan M."/>
            <person name="Daum C."/>
            <person name="Ng V."/>
            <person name="Clum A."/>
            <person name="Steindorff A."/>
            <person name="Ohm R.A."/>
            <person name="Martin F."/>
            <person name="Silar P."/>
            <person name="Natvig D.O."/>
            <person name="Lalanne C."/>
            <person name="Gautier V."/>
            <person name="Ament-Velasquez S.L."/>
            <person name="Kruys A."/>
            <person name="Hutchinson M.I."/>
            <person name="Powell A.J."/>
            <person name="Barry K."/>
            <person name="Miller A.N."/>
            <person name="Grigoriev I.V."/>
            <person name="Debuchy R."/>
            <person name="Gladieux P."/>
            <person name="Hiltunen Thoren M."/>
            <person name="Johannesson H."/>
        </authorList>
    </citation>
    <scope>NUCLEOTIDE SEQUENCE</scope>
    <source>
        <strain evidence="4">CBS 757.83</strain>
    </source>
</reference>
<evidence type="ECO:0000313" key="5">
    <source>
        <dbReference type="Proteomes" id="UP001305647"/>
    </source>
</evidence>
<evidence type="ECO:0000313" key="4">
    <source>
        <dbReference type="EMBL" id="KAK4103253.1"/>
    </source>
</evidence>
<dbReference type="AlphaFoldDB" id="A0AAN6Q496"/>
<dbReference type="InterPro" id="IPR001810">
    <property type="entry name" value="F-box_dom"/>
</dbReference>
<keyword evidence="5" id="KW-1185">Reference proteome</keyword>
<feature type="domain" description="F-box" evidence="3">
    <location>
        <begin position="29"/>
        <end position="73"/>
    </location>
</feature>
<dbReference type="EMBL" id="MU863629">
    <property type="protein sequence ID" value="KAK4103253.1"/>
    <property type="molecule type" value="Genomic_DNA"/>
</dbReference>
<reference evidence="4" key="2">
    <citation type="submission" date="2023-05" db="EMBL/GenBank/DDBJ databases">
        <authorList>
            <consortium name="Lawrence Berkeley National Laboratory"/>
            <person name="Steindorff A."/>
            <person name="Hensen N."/>
            <person name="Bonometti L."/>
            <person name="Westerberg I."/>
            <person name="Brannstrom I.O."/>
            <person name="Guillou S."/>
            <person name="Cros-Aarteil S."/>
            <person name="Calhoun S."/>
            <person name="Haridas S."/>
            <person name="Kuo A."/>
            <person name="Mondo S."/>
            <person name="Pangilinan J."/>
            <person name="Riley R."/>
            <person name="Labutti K."/>
            <person name="Andreopoulos B."/>
            <person name="Lipzen A."/>
            <person name="Chen C."/>
            <person name="Yanf M."/>
            <person name="Daum C."/>
            <person name="Ng V."/>
            <person name="Clum A."/>
            <person name="Ohm R."/>
            <person name="Martin F."/>
            <person name="Silar P."/>
            <person name="Natvig D."/>
            <person name="Lalanne C."/>
            <person name="Gautier V."/>
            <person name="Ament-Velasquez S.L."/>
            <person name="Kruys A."/>
            <person name="Hutchinson M.I."/>
            <person name="Powell A.J."/>
            <person name="Barry K."/>
            <person name="Miller A.N."/>
            <person name="Grigoriev I.V."/>
            <person name="Debuchy R."/>
            <person name="Gladieux P."/>
            <person name="Thoren M.H."/>
            <person name="Johannesson H."/>
        </authorList>
    </citation>
    <scope>NUCLEOTIDE SEQUENCE</scope>
    <source>
        <strain evidence="4">CBS 757.83</strain>
    </source>
</reference>
<comment type="caution">
    <text evidence="4">The sequence shown here is derived from an EMBL/GenBank/DDBJ whole genome shotgun (WGS) entry which is preliminary data.</text>
</comment>
<name>A0AAN6Q496_9PEZI</name>
<gene>
    <name evidence="4" type="ORF">N658DRAFT_306743</name>
</gene>
<evidence type="ECO:0000256" key="2">
    <source>
        <dbReference type="SAM" id="MobiDB-lite"/>
    </source>
</evidence>
<proteinExistence type="predicted"/>
<dbReference type="InterPro" id="IPR036047">
    <property type="entry name" value="F-box-like_dom_sf"/>
</dbReference>
<dbReference type="Gene3D" id="1.25.40.20">
    <property type="entry name" value="Ankyrin repeat-containing domain"/>
    <property type="match status" value="1"/>
</dbReference>
<feature type="region of interest" description="Disordered" evidence="2">
    <location>
        <begin position="1"/>
        <end position="28"/>
    </location>
</feature>
<dbReference type="SUPFAM" id="SSF48403">
    <property type="entry name" value="Ankyrin repeat"/>
    <property type="match status" value="1"/>
</dbReference>
<dbReference type="InterPro" id="IPR036770">
    <property type="entry name" value="Ankyrin_rpt-contain_sf"/>
</dbReference>
<dbReference type="PROSITE" id="PS50088">
    <property type="entry name" value="ANK_REPEAT"/>
    <property type="match status" value="1"/>
</dbReference>
<dbReference type="Pfam" id="PF13637">
    <property type="entry name" value="Ank_4"/>
    <property type="match status" value="1"/>
</dbReference>
<evidence type="ECO:0000259" key="3">
    <source>
        <dbReference type="Pfam" id="PF12937"/>
    </source>
</evidence>
<sequence>MLHFDSCSAVPATPGSRSSPPPSPSSPPINSLPVELLLAIATTGHHFLTAASLNALAQTCRSFHELLNPLLYRLNVEAMGASAAMHAAKHGHVAVLERLAAHGADFAAVKDEDGWEYGPVGVAACRGHHAVLSWFLSRTRVAEAPLVLHGALVGAVFGGHVCACRVLREHGVELCGVARLRKALVATDSLQRARADVIWALAEGLMEEEVGC</sequence>
<dbReference type="CDD" id="cd09917">
    <property type="entry name" value="F-box_SF"/>
    <property type="match status" value="1"/>
</dbReference>
<dbReference type="Proteomes" id="UP001305647">
    <property type="component" value="Unassembled WGS sequence"/>
</dbReference>
<dbReference type="Pfam" id="PF12937">
    <property type="entry name" value="F-box-like"/>
    <property type="match status" value="1"/>
</dbReference>
<organism evidence="4 5">
    <name type="scientific">Parathielavia hyrcaniae</name>
    <dbReference type="NCBI Taxonomy" id="113614"/>
    <lineage>
        <taxon>Eukaryota</taxon>
        <taxon>Fungi</taxon>
        <taxon>Dikarya</taxon>
        <taxon>Ascomycota</taxon>
        <taxon>Pezizomycotina</taxon>
        <taxon>Sordariomycetes</taxon>
        <taxon>Sordariomycetidae</taxon>
        <taxon>Sordariales</taxon>
        <taxon>Chaetomiaceae</taxon>
        <taxon>Parathielavia</taxon>
    </lineage>
</organism>
<accession>A0AAN6Q496</accession>